<feature type="signal peptide" evidence="1">
    <location>
        <begin position="1"/>
        <end position="31"/>
    </location>
</feature>
<feature type="chain" id="PRO_5027886056" description="Cyclase family protein" evidence="1">
    <location>
        <begin position="32"/>
        <end position="573"/>
    </location>
</feature>
<dbReference type="PANTHER" id="PTHR31118:SF12">
    <property type="entry name" value="CYCLASE-LIKE PROTEIN 2"/>
    <property type="match status" value="1"/>
</dbReference>
<evidence type="ECO:0008006" key="3">
    <source>
        <dbReference type="Google" id="ProtNLM"/>
    </source>
</evidence>
<dbReference type="AlphaFoldDB" id="A0A7C2K1P8"/>
<dbReference type="PANTHER" id="PTHR31118">
    <property type="entry name" value="CYCLASE-LIKE PROTEIN 2"/>
    <property type="match status" value="1"/>
</dbReference>
<dbReference type="SUPFAM" id="SSF102198">
    <property type="entry name" value="Putative cyclase"/>
    <property type="match status" value="2"/>
</dbReference>
<reference evidence="2" key="1">
    <citation type="journal article" date="2020" name="mSystems">
        <title>Genome- and Community-Level Interaction Insights into Carbon Utilization and Element Cycling Functions of Hydrothermarchaeota in Hydrothermal Sediment.</title>
        <authorList>
            <person name="Zhou Z."/>
            <person name="Liu Y."/>
            <person name="Xu W."/>
            <person name="Pan J."/>
            <person name="Luo Z.H."/>
            <person name="Li M."/>
        </authorList>
    </citation>
    <scope>NUCLEOTIDE SEQUENCE [LARGE SCALE GENOMIC DNA]</scope>
    <source>
        <strain evidence="2">SpSt-339</strain>
    </source>
</reference>
<name>A0A7C2K1P8_9PLAN</name>
<organism evidence="2">
    <name type="scientific">Schlesneria paludicola</name>
    <dbReference type="NCBI Taxonomy" id="360056"/>
    <lineage>
        <taxon>Bacteria</taxon>
        <taxon>Pseudomonadati</taxon>
        <taxon>Planctomycetota</taxon>
        <taxon>Planctomycetia</taxon>
        <taxon>Planctomycetales</taxon>
        <taxon>Planctomycetaceae</taxon>
        <taxon>Schlesneria</taxon>
    </lineage>
</organism>
<evidence type="ECO:0000256" key="1">
    <source>
        <dbReference type="SAM" id="SignalP"/>
    </source>
</evidence>
<keyword evidence="1" id="KW-0732">Signal</keyword>
<dbReference type="InterPro" id="IPR007325">
    <property type="entry name" value="KFase/CYL"/>
</dbReference>
<proteinExistence type="predicted"/>
<dbReference type="Pfam" id="PF04199">
    <property type="entry name" value="Cyclase"/>
    <property type="match status" value="2"/>
</dbReference>
<evidence type="ECO:0000313" key="2">
    <source>
        <dbReference type="EMBL" id="HEN17002.1"/>
    </source>
</evidence>
<dbReference type="GO" id="GO:0019441">
    <property type="term" value="P:L-tryptophan catabolic process to kynurenine"/>
    <property type="evidence" value="ECO:0007669"/>
    <property type="project" value="InterPro"/>
</dbReference>
<dbReference type="GO" id="GO:0004061">
    <property type="term" value="F:arylformamidase activity"/>
    <property type="evidence" value="ECO:0007669"/>
    <property type="project" value="InterPro"/>
</dbReference>
<sequence>MNPQDSRPCTRRNRLVLVVAALMCGFRFQDAALSGEPRFVDHSLLIAPEFPCTWPSYPFPRFAIVHQRTIGPESAYNIDTLLIDGNTGTQLDVPPHSVARPELKREKSGPLGLAYTDRIEPWQFGGEACVVDVRDLLDQAPKGVSPLVKPEHVERFETQHRQVHAGDVVLFRSEYSDKYYQPLPAGRRFIADVLDRRAPGYPDPDPECMELLGQRGVLALGTDSASMGPLPDLAEPTHYAGLKHGMIWTEGATNLGELPPTGAFYCFLGPKHEGGPYGEGRAFSIIGGELPRRLIESCRNKRAVDLSPTLSPRYPLTSPGAGSGNHRQVYLKLDFLYSEYLDLWHHAHLLDSMAGTHLVPPSYVLPADGQPVPYAPEVRGWLDEYERRFGRRGWSTMTTEQVPIEWTCGEARVIDVRSLVGSTRPENWPASPEITVAHIQAFEKAAGPLRPRDVVIFQTGHNDRHLKPNPADTALWIDPLSGKTEGWPAPGPEAIVYLKEKGIRCVASDAPDLGGVDPRRALMTYWALGSREMVAVEFLVNVDKIPPRGAYFLFAAVKVRDCHGGPGRAIVLY</sequence>
<protein>
    <recommendedName>
        <fullName evidence="3">Cyclase family protein</fullName>
    </recommendedName>
</protein>
<gene>
    <name evidence="2" type="ORF">ENQ76_16200</name>
</gene>
<comment type="caution">
    <text evidence="2">The sequence shown here is derived from an EMBL/GenBank/DDBJ whole genome shotgun (WGS) entry which is preliminary data.</text>
</comment>
<dbReference type="InterPro" id="IPR037175">
    <property type="entry name" value="KFase_sf"/>
</dbReference>
<dbReference type="Gene3D" id="3.50.30.50">
    <property type="entry name" value="Putative cyclase"/>
    <property type="match status" value="2"/>
</dbReference>
<accession>A0A7C2K1P8</accession>
<dbReference type="EMBL" id="DSOK01000443">
    <property type="protein sequence ID" value="HEN17002.1"/>
    <property type="molecule type" value="Genomic_DNA"/>
</dbReference>